<proteinExistence type="predicted"/>
<dbReference type="Gene3D" id="1.10.3130.10">
    <property type="entry name" value="serine acetyltransferase, domain 1"/>
    <property type="match status" value="1"/>
</dbReference>
<keyword evidence="2 4" id="KW-0808">Transferase</keyword>
<name>E1QFT5_DESB2</name>
<dbReference type="EMBL" id="CP002085">
    <property type="protein sequence ID" value="ADK84545.1"/>
    <property type="molecule type" value="Genomic_DNA"/>
</dbReference>
<dbReference type="EC" id="2.3.1.30" evidence="4"/>
<evidence type="ECO:0000256" key="2">
    <source>
        <dbReference type="ARBA" id="ARBA00022679"/>
    </source>
</evidence>
<reference evidence="4 5" key="1">
    <citation type="journal article" date="2010" name="Stand. Genomic Sci.">
        <title>Complete genome sequence of Desulfarculus baarsii type strain (2st14).</title>
        <authorList>
            <person name="Sun H."/>
            <person name="Spring S."/>
            <person name="Lapidus A."/>
            <person name="Davenport K."/>
            <person name="Del Rio T.G."/>
            <person name="Tice H."/>
            <person name="Nolan M."/>
            <person name="Copeland A."/>
            <person name="Cheng J.F."/>
            <person name="Lucas S."/>
            <person name="Tapia R."/>
            <person name="Goodwin L."/>
            <person name="Pitluck S."/>
            <person name="Ivanova N."/>
            <person name="Pagani I."/>
            <person name="Mavromatis K."/>
            <person name="Ovchinnikova G."/>
            <person name="Pati A."/>
            <person name="Chen A."/>
            <person name="Palaniappan K."/>
            <person name="Hauser L."/>
            <person name="Chang Y.J."/>
            <person name="Jeffries C.D."/>
            <person name="Detter J.C."/>
            <person name="Han C."/>
            <person name="Rohde M."/>
            <person name="Brambilla E."/>
            <person name="Goker M."/>
            <person name="Woyke T."/>
            <person name="Bristow J."/>
            <person name="Eisen J.A."/>
            <person name="Markowitz V."/>
            <person name="Hugenholtz P."/>
            <person name="Kyrpides N.C."/>
            <person name="Klenk H.P."/>
            <person name="Land M."/>
        </authorList>
    </citation>
    <scope>NUCLEOTIDE SEQUENCE [LARGE SCALE GENOMIC DNA]</scope>
    <source>
        <strain evidence="5">ATCC 33931 / DSM 2075 / LMG 7858 / VKM B-1802 / 2st14</strain>
    </source>
</reference>
<dbReference type="OrthoDB" id="9801456at2"/>
<dbReference type="GO" id="GO:0008652">
    <property type="term" value="P:amino acid biosynthetic process"/>
    <property type="evidence" value="ECO:0007669"/>
    <property type="project" value="UniProtKB-KW"/>
</dbReference>
<sequence length="320" mass="35551">MKIHLPGAVEATCQWDEEQSASMVERLPRIVRRLVATCGTERCYEHVSSAPLPKRQAVVEIVNLGRRIIFPGYFEDGPLDRVNLEYHLGQETVRLYELLAEQISRAVRHECLRQDLECTHCRQRGDEAAYWFIEQLPALRELLAEDVRAALEGDPATSSPDEVIFSYPGLLAITVYRLAHALLHLDVPMLPRMMTEHAHSRTGIDIHPAAEIGRRFFMDHGTGVVIGGTAVIGDGVRVYQGVTLGALSLPRDQVERLKSQKRHPTIGDDVVIYAGATILGGDTVVGARSVIGGNVWLTRSVPPDTRVIMAEPELRYIGPK</sequence>
<evidence type="ECO:0000256" key="1">
    <source>
        <dbReference type="ARBA" id="ARBA00022605"/>
    </source>
</evidence>
<protein>
    <submittedName>
        <fullName evidence="4">Serine O-acetyltransferase</fullName>
        <ecNumber evidence="4">2.3.1.30</ecNumber>
    </submittedName>
</protein>
<dbReference type="InterPro" id="IPR011004">
    <property type="entry name" value="Trimer_LpxA-like_sf"/>
</dbReference>
<dbReference type="GO" id="GO:0009001">
    <property type="term" value="F:serine O-acetyltransferase activity"/>
    <property type="evidence" value="ECO:0007669"/>
    <property type="project" value="UniProtKB-EC"/>
</dbReference>
<dbReference type="RefSeq" id="WP_013257999.1">
    <property type="nucleotide sequence ID" value="NC_014365.1"/>
</dbReference>
<keyword evidence="1" id="KW-0028">Amino-acid biosynthesis</keyword>
<dbReference type="Gene3D" id="2.160.10.10">
    <property type="entry name" value="Hexapeptide repeat proteins"/>
    <property type="match status" value="1"/>
</dbReference>
<gene>
    <name evidence="4" type="ordered locus">Deba_1177</name>
</gene>
<dbReference type="eggNOG" id="COG1045">
    <property type="taxonomic scope" value="Bacteria"/>
</dbReference>
<accession>E1QFT5</accession>
<dbReference type="InterPro" id="IPR045304">
    <property type="entry name" value="LbH_SAT"/>
</dbReference>
<dbReference type="CDD" id="cd03354">
    <property type="entry name" value="LbH_SAT"/>
    <property type="match status" value="1"/>
</dbReference>
<evidence type="ECO:0000313" key="5">
    <source>
        <dbReference type="Proteomes" id="UP000009047"/>
    </source>
</evidence>
<keyword evidence="5" id="KW-1185">Reference proteome</keyword>
<dbReference type="PANTHER" id="PTHR42811">
    <property type="entry name" value="SERINE ACETYLTRANSFERASE"/>
    <property type="match status" value="1"/>
</dbReference>
<evidence type="ECO:0000256" key="3">
    <source>
        <dbReference type="ARBA" id="ARBA00023315"/>
    </source>
</evidence>
<dbReference type="STRING" id="644282.Deba_1177"/>
<organism evidence="4 5">
    <name type="scientific">Desulfarculus baarsii (strain ATCC 33931 / DSM 2075 / LMG 7858 / VKM B-1802 / 2st14)</name>
    <dbReference type="NCBI Taxonomy" id="644282"/>
    <lineage>
        <taxon>Bacteria</taxon>
        <taxon>Pseudomonadati</taxon>
        <taxon>Thermodesulfobacteriota</taxon>
        <taxon>Desulfarculia</taxon>
        <taxon>Desulfarculales</taxon>
        <taxon>Desulfarculaceae</taxon>
        <taxon>Desulfarculus</taxon>
    </lineage>
</organism>
<evidence type="ECO:0000313" key="4">
    <source>
        <dbReference type="EMBL" id="ADK84545.1"/>
    </source>
</evidence>
<dbReference type="KEGG" id="dbr:Deba_1177"/>
<dbReference type="Proteomes" id="UP000009047">
    <property type="component" value="Chromosome"/>
</dbReference>
<dbReference type="SUPFAM" id="SSF51161">
    <property type="entry name" value="Trimeric LpxA-like enzymes"/>
    <property type="match status" value="1"/>
</dbReference>
<dbReference type="InterPro" id="IPR042122">
    <property type="entry name" value="Ser_AcTrfase_N_sf"/>
</dbReference>
<dbReference type="AlphaFoldDB" id="E1QFT5"/>
<dbReference type="HOGENOM" id="CLU_051638_1_1_7"/>
<keyword evidence="3 4" id="KW-0012">Acyltransferase</keyword>